<dbReference type="EMBL" id="MG600061">
    <property type="protein sequence ID" value="AVM87391.1"/>
    <property type="molecule type" value="Viral_cRNA"/>
</dbReference>
<keyword evidence="15" id="KW-0511">Multifunctional enzyme</keyword>
<evidence type="ECO:0000256" key="8">
    <source>
        <dbReference type="ARBA" id="ARBA00022695"/>
    </source>
</evidence>
<keyword evidence="6 21" id="KW-0808">Transferase</keyword>
<evidence type="ECO:0000256" key="2">
    <source>
        <dbReference type="ARBA" id="ARBA00007934"/>
    </source>
</evidence>
<organism evidence="25">
    <name type="scientific">Wenling triplecross lizardfish paramyxovirus</name>
    <dbReference type="NCBI Taxonomy" id="2116451"/>
    <lineage>
        <taxon>Viruses</taxon>
        <taxon>Riboviria</taxon>
        <taxon>Orthornavirae</taxon>
        <taxon>Negarnaviricota</taxon>
        <taxon>Haploviricotina</taxon>
        <taxon>Monjiviricetes</taxon>
        <taxon>Mononegavirales</taxon>
        <taxon>Paramyxoviridae</taxon>
        <taxon>Metaparamyxovirinae</taxon>
        <taxon>Synodonvirus</taxon>
        <taxon>Synodonvirus synodi</taxon>
    </lineage>
</organism>
<dbReference type="GO" id="GO:0004482">
    <property type="term" value="F:mRNA 5'-cap (guanine-N7-)-methyltransferase activity"/>
    <property type="evidence" value="ECO:0007669"/>
    <property type="project" value="InterPro"/>
</dbReference>
<dbReference type="EC" id="2.7.7.88" evidence="21"/>
<keyword evidence="9 21" id="KW-0547">Nucleotide-binding</keyword>
<dbReference type="InterPro" id="IPR002877">
    <property type="entry name" value="RNA_MeTrfase_FtsJ_dom"/>
</dbReference>
<keyword evidence="14 21" id="KW-0506">mRNA capping</keyword>
<dbReference type="GO" id="GO:0044423">
    <property type="term" value="C:virion component"/>
    <property type="evidence" value="ECO:0007669"/>
    <property type="project" value="UniProtKB-KW"/>
</dbReference>
<evidence type="ECO:0000256" key="11">
    <source>
        <dbReference type="ARBA" id="ARBA00022840"/>
    </source>
</evidence>
<comment type="catalytic activity">
    <reaction evidence="20 21">
        <text>GTP + H2O = GDP + phosphate + H(+)</text>
        <dbReference type="Rhea" id="RHEA:19669"/>
        <dbReference type="ChEBI" id="CHEBI:15377"/>
        <dbReference type="ChEBI" id="CHEBI:15378"/>
        <dbReference type="ChEBI" id="CHEBI:37565"/>
        <dbReference type="ChEBI" id="CHEBI:43474"/>
        <dbReference type="ChEBI" id="CHEBI:58189"/>
    </reaction>
</comment>
<dbReference type="GO" id="GO:0016787">
    <property type="term" value="F:hydrolase activity"/>
    <property type="evidence" value="ECO:0007669"/>
    <property type="project" value="UniProtKB-KW"/>
</dbReference>
<comment type="catalytic activity">
    <reaction evidence="21">
        <text>RNA(n) + a ribonucleoside 5'-triphosphate = RNA(n+1) + diphosphate</text>
        <dbReference type="Rhea" id="RHEA:21248"/>
        <dbReference type="Rhea" id="RHEA-COMP:14527"/>
        <dbReference type="Rhea" id="RHEA-COMP:17342"/>
        <dbReference type="ChEBI" id="CHEBI:33019"/>
        <dbReference type="ChEBI" id="CHEBI:61557"/>
        <dbReference type="ChEBI" id="CHEBI:140395"/>
        <dbReference type="EC" id="2.7.7.48"/>
    </reaction>
</comment>
<evidence type="ECO:0000256" key="13">
    <source>
        <dbReference type="ARBA" id="ARBA00022953"/>
    </source>
</evidence>
<evidence type="ECO:0000259" key="24">
    <source>
        <dbReference type="PROSITE" id="PS51590"/>
    </source>
</evidence>
<evidence type="ECO:0000256" key="16">
    <source>
        <dbReference type="ARBA" id="ARBA00024494"/>
    </source>
</evidence>
<sequence length="2180" mass="247515">MNLEGLKIPGQGITSDAVNDVLYPECHLNSPIVLNKILTYCHAGEIPSEEILLDKTCIRNYEMNMMQQRSEAQLFTDQARSHKSYIESSVGPIEHYEHIPSGFCYPDMFSARDRLVSAELEKILERGHRALGKDSSKHAELVSEIYKGATGSEDCGNSIMSEVSVGAAIHAERSSEWWQPYLFWFTLKKHMRQTIKETPCRKDEKTFKVKAMRGSRFWIIHDKNMMTLIDHREYKRYHLSFELVLMFCDVIEGRLMLSIGLKLDRKIKVAREGLFEIMSTIDSLFPDLGHSTFKIVSLLEALTEAAIQEDDLVEELAGAFMTHCVHQLHELLETVYDQASSGRIIHSLVRAIREIPLMQRGEVFSLFRLFGHPNLEAKSAASKVRAHMYQAKMISPLILSKTVAVFIATIINGYRKQHGGVWPPCELPAHADDTIKDSLMRGEGLSMEDAVRYHTSFSGFKFDQFITPLLDRDLTIFLKDKALSPLRVDWNTIYHPVVAPPCKRPEPGSRRLVDVFINDEDFDPDKVLGYVTSGEYLNDPEFNISYSLKEKETKTDGRIFAKMTYKMRAAQVAGEYLIATGVGKYFNENGMVKGEHELLKGLTRMSEACIAESNQKTDNTERGRDGADRVLGDPHIQEEPGSHDFQTYACYLTTDIEKYCCNWRYEVMLPFTNLLDQIYGLPNFFNWQHKRLSRSTIYVADPWCPPDYANPQDLRESPDDGIFIHNPRGSIEGYQQKIWTIISISQLHVAAVLSNTRITGMVQGDNQNIVVTKRVQKHKTLLEKREIVYREGVRYFRSLREVMAGLGHRLKEDETILSTMFFVYSKRIYIDGTVMSQSLKALTRVAIWSETLVDEIRSGCSTVSTQISKSVQQGLNAYVGYCIDKVRTIDQLLIGLKFTINNKMTVDVVDPLYNNQDWLASAIYVPSSLGGLSYMAHTRLFCRNIGDPLVAGIADLKRLIEFKLCDKNMLNKVFNQRHGQSTWLDWALDPYSANLPSTQSITSMLKNITARNVLKNSVNPLLAGIFHEDMDEEDAAVAQWLLDRDVIMPRTANEAIKDLPTGKRNALAGLVDTTKTVVRSALRKNQGDKRFLHDFQYYDYKQMKALTELLSVIEYRTAVYRESCSLELSELLRKKTWFVLAEGRPIEGLETPDPIEFSRGDILDDGHICTLCAQRNDYMTWFHIPPRCELDDVLLTTGKARSPYIGSTTEERTDIVLGRAEDMSMAALDAIHLTKTLIWAFGDDEANWRNAHQAASSRARFELEDLKALTPIATSTNIHHRMHDRFTQQTYSMAREPRVGRYLLISNDSLTAKIEGSATDTNIVYQQQMLYGCALMEDLFRHCHDTGKESTTFHLHVREACCLRYQPMIDPPVEPGPIPDISVDDSNIMMYDPAPLTDKDRERLRTLLVDEAKADILTMETADLIELTTATSANSVSDQILELDRAVDKANVALDSPDSTNSLITEMLIMDLMLFWTMLGMNLLLKLARQIHYSRPRGISEIMLILRGLLENTTCILLQPLAHTIAHPKIFRAHLDMGLISSLYGHNAGSVNYISHVIDLLCRGAALFLETVASAGDIIIILCESDDIVAQKRRDMNILRVLLIEAMIWAPLPEKYVIRGLSDKDAIDTIEALLVEKKSQMMVNLRRPRLFIRTYARTNTYLRRLAIKALRARGYIRIMKPARSISKEINPVLRVGDITTEVDVVKVRYNSDELKPFVYKRRNFQFFAGAPIHHQERLMGINSTSAYKLYEILKLSTPIESYGTDTLHLAEGSGSFAALMGILEPSHKIWVNSMYLESETIPQREARYFPSEILLVDMNTGRVHNLEDRTVPLFNGNPSVTVLGKRACTDYIVEVMSGTDVGVITCDLEAKKDLDLSDQVSEWVAILEISMKILRSNGTLICKTSLGRDNFWAWVISYVRRHFSSVDIVASSYSGPHSNEIYLICCDPSGEISSPFSISLQVITDLCPEEEEILLEQIVTQKILAANAAKARLAAKSLELSDILQSVGFMSNEDHCAQVLTGYDSGTLRMNHAEIIRTYCQGIISIKDKKRDNYLDPFPVDSNARVAHLCDRLLRLIVTMIAMNIAKDPFEIFSKIMKWRRTNTITWHLGSALMSTKVPIVTARLVVKRRANHTITIRWDEIKLLMKLRGHSESQWGYDDLGGEYDYYLPGDFELGVAEY</sequence>
<dbReference type="InterPro" id="IPR026890">
    <property type="entry name" value="Mononeg_mRNAcap"/>
</dbReference>
<keyword evidence="8 21" id="KW-0548">Nucleotidyltransferase</keyword>
<evidence type="ECO:0000256" key="4">
    <source>
        <dbReference type="ARBA" id="ARBA00022603"/>
    </source>
</evidence>
<evidence type="ECO:0000256" key="3">
    <source>
        <dbReference type="ARBA" id="ARBA00022484"/>
    </source>
</evidence>
<dbReference type="EC" id="2.1.1.-" evidence="21"/>
<comment type="catalytic activity">
    <reaction evidence="19">
        <text>a 5'-end (5'-triphosphoguanosine)-adenylyl-adenylyl-cytidylyl-adenosine in mRNA + 2 S-adenosyl-L-methionine = a 5'-end (N(7)-methyl 5'-triphosphoguanosine)-(2'-O-methyladenylyl)-adenylyl-cytidylyl-adenosine in mRNA + 2 S-adenosyl-L-homocysteine + H(+)</text>
        <dbReference type="Rhea" id="RHEA:65376"/>
        <dbReference type="Rhea" id="RHEA-COMP:16797"/>
        <dbReference type="Rhea" id="RHEA-COMP:16798"/>
        <dbReference type="ChEBI" id="CHEBI:15378"/>
        <dbReference type="ChEBI" id="CHEBI:57856"/>
        <dbReference type="ChEBI" id="CHEBI:59789"/>
        <dbReference type="ChEBI" id="CHEBI:156483"/>
        <dbReference type="ChEBI" id="CHEBI:156484"/>
        <dbReference type="EC" id="2.1.1.375"/>
    </reaction>
</comment>
<dbReference type="Pfam" id="PF00946">
    <property type="entry name" value="Mononeg_RNA_pol"/>
    <property type="match status" value="1"/>
</dbReference>
<keyword evidence="27" id="KW-1185">Reference proteome</keyword>
<reference evidence="25" key="1">
    <citation type="journal article" date="2018" name="Nature">
        <title>The evolutionary history of vertebrate RNA viruses.</title>
        <authorList>
            <person name="Shi M."/>
            <person name="Lin X.D."/>
            <person name="Chen X."/>
            <person name="Tian J.H."/>
            <person name="Chen L.J."/>
            <person name="Li K."/>
            <person name="Wang W."/>
            <person name="Eden J.S."/>
            <person name="Shen J.J."/>
            <person name="Liu L."/>
            <person name="Holmes E.C."/>
            <person name="Zhang Y.Z."/>
        </authorList>
    </citation>
    <scope>NUCLEOTIDE SEQUENCE [LARGE SCALE GENOMIC DNA]</scope>
    <source>
        <strain evidence="26">XDLYMC44951</strain>
        <strain evidence="25">XYHYC179963</strain>
    </source>
</reference>
<dbReference type="Gene3D" id="3.40.50.150">
    <property type="entry name" value="Vaccinia Virus protein VP39"/>
    <property type="match status" value="1"/>
</dbReference>
<evidence type="ECO:0000256" key="15">
    <source>
        <dbReference type="ARBA" id="ARBA00023268"/>
    </source>
</evidence>
<evidence type="ECO:0000256" key="18">
    <source>
        <dbReference type="ARBA" id="ARBA00047332"/>
    </source>
</evidence>
<keyword evidence="12 21" id="KW-0946">Virion</keyword>
<dbReference type="PIRSF" id="PIRSF000830">
    <property type="entry name" value="RNA_pol_ParamyxoV"/>
    <property type="match status" value="1"/>
</dbReference>
<dbReference type="Pfam" id="PF14318">
    <property type="entry name" value="Mononeg_mRNAcap"/>
    <property type="match status" value="1"/>
</dbReference>
<dbReference type="GeneID" id="80527882"/>
<accession>A0A2P1GNG5</accession>
<proteinExistence type="inferred from homology"/>
<evidence type="ECO:0000259" key="23">
    <source>
        <dbReference type="PROSITE" id="PS50526"/>
    </source>
</evidence>
<dbReference type="PROSITE" id="PS51590">
    <property type="entry name" value="SAM_MT_MNV_L"/>
    <property type="match status" value="1"/>
</dbReference>
<dbReference type="PROSITE" id="PS50526">
    <property type="entry name" value="RDRP_SSRNA_NEG_NONSEG"/>
    <property type="match status" value="1"/>
</dbReference>
<evidence type="ECO:0000313" key="27">
    <source>
        <dbReference type="Proteomes" id="UP000297175"/>
    </source>
</evidence>
<dbReference type="InterPro" id="IPR014023">
    <property type="entry name" value="Mononeg_RNA_pol_cat"/>
</dbReference>
<evidence type="ECO:0000256" key="10">
    <source>
        <dbReference type="ARBA" id="ARBA00022801"/>
    </source>
</evidence>
<feature type="region of interest" description="Disordered" evidence="22">
    <location>
        <begin position="612"/>
        <end position="639"/>
    </location>
</feature>
<keyword evidence="11 21" id="KW-0067">ATP-binding</keyword>
<keyword evidence="13 21" id="KW-0693">Viral RNA replication</keyword>
<evidence type="ECO:0000256" key="7">
    <source>
        <dbReference type="ARBA" id="ARBA00022691"/>
    </source>
</evidence>
<protein>
    <recommendedName>
        <fullName evidence="21">RNA-directed RNA polymerase L</fullName>
        <shortName evidence="21">Protein L</shortName>
    </recommendedName>
    <alternativeName>
        <fullName evidence="21">Large structural protein</fullName>
    </alternativeName>
    <alternativeName>
        <fullName evidence="21">Replicase</fullName>
    </alternativeName>
    <alternativeName>
        <fullName evidence="21">Transcriptase</fullName>
    </alternativeName>
    <domain>
        <recommendedName>
            <fullName evidence="21">RNA-directed RNA polymerase</fullName>
            <ecNumber evidence="21">2.7.7.48</ecNumber>
        </recommendedName>
    </domain>
    <domain>
        <recommendedName>
            <fullName evidence="21">GTP phosphohydrolase</fullName>
            <ecNumber evidence="21">3.6.1.-</ecNumber>
        </recommendedName>
    </domain>
    <domain>
        <recommendedName>
            <fullName evidence="21">GDP polyribonucleotidyltransferase</fullName>
            <ecNumber evidence="21">2.7.7.88</ecNumber>
        </recommendedName>
        <alternativeName>
            <fullName evidence="21">PRNTase</fullName>
        </alternativeName>
    </domain>
    <domain>
        <recommendedName>
            <fullName evidence="21">mRNA (nucleoside-2'-O-)-methyltransferase</fullName>
            <shortName evidence="21">N1-2'-O-MTase</shortName>
            <ecNumber evidence="21">2.1.1.-</ecNumber>
        </recommendedName>
    </domain>
    <domain>
        <recommendedName>
            <fullName evidence="21">mRNA (guanine-N(7)-)-methyltransferase</fullName>
            <shortName evidence="21">G-N7-MTase</shortName>
        </recommendedName>
    </domain>
</protein>
<evidence type="ECO:0000313" key="25">
    <source>
        <dbReference type="EMBL" id="AVM87369.1"/>
    </source>
</evidence>
<dbReference type="Pfam" id="PF01728">
    <property type="entry name" value="FtsJ"/>
    <property type="match status" value="1"/>
</dbReference>
<evidence type="ECO:0000256" key="6">
    <source>
        <dbReference type="ARBA" id="ARBA00022679"/>
    </source>
</evidence>
<dbReference type="InterPro" id="IPR025786">
    <property type="entry name" value="Mononega_L_MeTrfase"/>
</dbReference>
<evidence type="ECO:0000256" key="5">
    <source>
        <dbReference type="ARBA" id="ARBA00022664"/>
    </source>
</evidence>
<comment type="catalytic activity">
    <reaction evidence="18 21">
        <text>a 5'-end (5'-triphosphoguanosine)-adenylyl-adenylyl-cytidylyl-adenosine in mRNA + S-adenosyl-L-methionine = a 5'-end (5'-triphosphoguanosine)-(2'-O-methyladenylyl)-adenylyl-cytidylyl-adenosine in mRNA + S-adenosyl-L-homocysteine + H(+)</text>
        <dbReference type="Rhea" id="RHEA:65380"/>
        <dbReference type="Rhea" id="RHEA-COMP:16797"/>
        <dbReference type="Rhea" id="RHEA-COMP:16801"/>
        <dbReference type="ChEBI" id="CHEBI:15378"/>
        <dbReference type="ChEBI" id="CHEBI:57856"/>
        <dbReference type="ChEBI" id="CHEBI:59789"/>
        <dbReference type="ChEBI" id="CHEBI:156482"/>
        <dbReference type="ChEBI" id="CHEBI:156484"/>
    </reaction>
</comment>
<dbReference type="InterPro" id="IPR016269">
    <property type="entry name" value="RNA-dir_pol_paramyxovirus"/>
</dbReference>
<feature type="domain" description="Mononegavirus-type SAM-dependent 2'-O-MTase" evidence="24">
    <location>
        <begin position="1737"/>
        <end position="1944"/>
    </location>
</feature>
<dbReference type="EC" id="3.6.1.-" evidence="21"/>
<evidence type="ECO:0000256" key="20">
    <source>
        <dbReference type="ARBA" id="ARBA00048548"/>
    </source>
</evidence>
<evidence type="ECO:0000313" key="26">
    <source>
        <dbReference type="EMBL" id="AVM87391.1"/>
    </source>
</evidence>
<comment type="function">
    <text evidence="21">RNA-directed RNA polymerase that catalyzes the transcription of viral mRNAs, their capping and polyadenylation. The template is composed of the viral RNA tightly encapsidated by the nucleoprotein (N). The viral polymerase binds to the genomic RNA at the 3' leader promoter, and transcribes subsequently all viral mRNAs with a decreasing efficiency. The first gene is the most transcribed, and the last the least transcribed. The viral phosphoprotein acts as a processivity factor. Capping is concomitant with initiation of mRNA transcription. Indeed, a GDP polyribonucleotidyl transferase (PRNTase) adds the cap structure when the nascent RNA chain length has reached few nucleotides. Ribose 2'-O methylation of viral mRNA cap precedes and facilitates subsequent guanine-N-7 methylation, both activities being carried by the viral polymerase. Polyadenylation of mRNAs occur by a stuttering mechanism at a slipery stop site present at the end viral genes. After finishing transcription of a mRNA, the polymerase can resume transcription of the downstream gene.</text>
</comment>
<dbReference type="KEGG" id="vg:80527882"/>
<evidence type="ECO:0000256" key="19">
    <source>
        <dbReference type="ARBA" id="ARBA00047370"/>
    </source>
</evidence>
<keyword evidence="21" id="KW-1035">Host cytoplasm</keyword>
<comment type="similarity">
    <text evidence="2 21">Belongs to the paramyxovirus L protein family.</text>
</comment>
<evidence type="ECO:0000256" key="22">
    <source>
        <dbReference type="SAM" id="MobiDB-lite"/>
    </source>
</evidence>
<dbReference type="GO" id="GO:0005524">
    <property type="term" value="F:ATP binding"/>
    <property type="evidence" value="ECO:0007669"/>
    <property type="project" value="UniProtKB-KW"/>
</dbReference>
<dbReference type="Proteomes" id="UP000297175">
    <property type="component" value="Segment"/>
</dbReference>
<feature type="compositionally biased region" description="Basic and acidic residues" evidence="22">
    <location>
        <begin position="618"/>
        <end position="639"/>
    </location>
</feature>
<feature type="domain" description="RdRp catalytic" evidence="23">
    <location>
        <begin position="648"/>
        <end position="832"/>
    </location>
</feature>
<dbReference type="NCBIfam" id="TIGR04198">
    <property type="entry name" value="paramyx_RNAcap"/>
    <property type="match status" value="1"/>
</dbReference>
<dbReference type="EMBL" id="MG600058">
    <property type="protein sequence ID" value="AVM87369.1"/>
    <property type="molecule type" value="Viral_cRNA"/>
</dbReference>
<keyword evidence="3 21" id="KW-0696">RNA-directed RNA polymerase</keyword>
<keyword evidence="10" id="KW-0378">Hydrolase</keyword>
<dbReference type="InterPro" id="IPR029063">
    <property type="entry name" value="SAM-dependent_MTases_sf"/>
</dbReference>
<dbReference type="InterPro" id="IPR039736">
    <property type="entry name" value="L_poly_C"/>
</dbReference>
<dbReference type="GO" id="GO:0003968">
    <property type="term" value="F:RNA-directed RNA polymerase activity"/>
    <property type="evidence" value="ECO:0007669"/>
    <property type="project" value="UniProtKB-KW"/>
</dbReference>
<comment type="catalytic activity">
    <reaction evidence="16">
        <text>a 5'-end triphospho-adenylyl-adenylyl-cytidylyl-adenosine in mRNA + GDP + H(+) = a 5'-end (5'-triphosphoguanosine)-adenylyl-adenylyl-cytidylyl-adenosine in mRNA + diphosphate</text>
        <dbReference type="Rhea" id="RHEA:65436"/>
        <dbReference type="Rhea" id="RHEA-COMP:16797"/>
        <dbReference type="Rhea" id="RHEA-COMP:16799"/>
        <dbReference type="ChEBI" id="CHEBI:15378"/>
        <dbReference type="ChEBI" id="CHEBI:33019"/>
        <dbReference type="ChEBI" id="CHEBI:58189"/>
        <dbReference type="ChEBI" id="CHEBI:156484"/>
        <dbReference type="ChEBI" id="CHEBI:156503"/>
        <dbReference type="EC" id="2.7.7.88"/>
    </reaction>
</comment>
<dbReference type="RefSeq" id="YP_010790486.1">
    <property type="nucleotide sequence ID" value="NC_075439.1"/>
</dbReference>
<keyword evidence="5 21" id="KW-0507">mRNA processing</keyword>
<evidence type="ECO:0000256" key="21">
    <source>
        <dbReference type="PIRNR" id="PIRNR000830"/>
    </source>
</evidence>
<dbReference type="EC" id="2.7.7.48" evidence="21"/>
<dbReference type="GO" id="GO:0030430">
    <property type="term" value="C:host cell cytoplasm"/>
    <property type="evidence" value="ECO:0007669"/>
    <property type="project" value="UniProtKB-SubCell"/>
</dbReference>
<keyword evidence="4 21" id="KW-0489">Methyltransferase</keyword>
<evidence type="ECO:0000256" key="1">
    <source>
        <dbReference type="ARBA" id="ARBA00003132"/>
    </source>
</evidence>
<evidence type="ECO:0000256" key="9">
    <source>
        <dbReference type="ARBA" id="ARBA00022741"/>
    </source>
</evidence>
<keyword evidence="7 21" id="KW-0949">S-adenosyl-L-methionine</keyword>
<name>A0A2P1GNG5_9MONO</name>
<comment type="catalytic activity">
    <reaction evidence="17 21">
        <text>a 5'-end (5'-triphosphoguanosine)-(2'-O-methyladenylyl)-adenylyl-cytidylyl-adenosine in mRNA + S-adenosyl-L-methionine = a 5'-end (N(7)-methyl 5'-triphosphoguanosine)-(2'-O-methyladenylyl)-adenylyl-cytidylyl-adenosine in mRNA + S-adenosyl-L-homocysteine</text>
        <dbReference type="Rhea" id="RHEA:65440"/>
        <dbReference type="Rhea" id="RHEA-COMP:16798"/>
        <dbReference type="Rhea" id="RHEA-COMP:16801"/>
        <dbReference type="ChEBI" id="CHEBI:57856"/>
        <dbReference type="ChEBI" id="CHEBI:59789"/>
        <dbReference type="ChEBI" id="CHEBI:156482"/>
        <dbReference type="ChEBI" id="CHEBI:156483"/>
    </reaction>
</comment>
<evidence type="ECO:0000256" key="14">
    <source>
        <dbReference type="ARBA" id="ARBA00023042"/>
    </source>
</evidence>
<comment type="subcellular location">
    <subcellularLocation>
        <location evidence="21">Virion</location>
    </subcellularLocation>
    <subcellularLocation>
        <location evidence="21">Host cytoplasm</location>
    </subcellularLocation>
</comment>
<comment type="function">
    <text evidence="1 21">RNA-directed RNA polymerase that catalyzes the replication of viral genomic RNA. The template is composed of the viral RNA tightly encapsidated by the nucleoprotein (N). The replicase mode is dependent on intracellular N protein concentration. In this mode, the polymerase replicates the whole viral genome without recognizing transcriptional signals, and the replicated genome is not caped or polyadenylated.</text>
</comment>
<evidence type="ECO:0000256" key="17">
    <source>
        <dbReference type="ARBA" id="ARBA00024499"/>
    </source>
</evidence>
<evidence type="ECO:0000256" key="12">
    <source>
        <dbReference type="ARBA" id="ARBA00022844"/>
    </source>
</evidence>